<keyword evidence="1" id="KW-1133">Transmembrane helix</keyword>
<dbReference type="EMBL" id="HQ317393">
    <property type="protein sequence ID" value="AGN30101.1"/>
    <property type="molecule type" value="Genomic_DNA"/>
</dbReference>
<feature type="transmembrane region" description="Helical" evidence="1">
    <location>
        <begin position="38"/>
        <end position="60"/>
    </location>
</feature>
<organism evidence="2 3">
    <name type="scientific">Vibrio phage nt-1</name>
    <dbReference type="NCBI Taxonomy" id="115992"/>
    <lineage>
        <taxon>Viruses</taxon>
        <taxon>Duplodnaviria</taxon>
        <taxon>Heunggongvirae</taxon>
        <taxon>Uroviricota</taxon>
        <taxon>Caudoviricetes</taxon>
        <taxon>Pantevenvirales</taxon>
        <taxon>Straboviridae</taxon>
        <taxon>Mylasvirus</taxon>
        <taxon>Mylasvirus persius</taxon>
    </lineage>
</organism>
<keyword evidence="1" id="KW-0472">Membrane</keyword>
<dbReference type="KEGG" id="vg:15926552"/>
<reference evidence="2 3" key="1">
    <citation type="journal article" date="2014" name="Genome Biol. Evol.">
        <title>Composite Conserved Promoter-Terminator Motifs (PeSLs) that Mediate Modular Shuffling in the Diverse T4-Like Myoviruses.</title>
        <authorList>
            <person name="Comeau A.M."/>
            <person name="Arbiol C."/>
            <person name="Krisch H.M."/>
        </authorList>
    </citation>
    <scope>NUCLEOTIDE SEQUENCE [LARGE SCALE GENOMIC DNA]</scope>
</reference>
<evidence type="ECO:0000313" key="3">
    <source>
        <dbReference type="Proteomes" id="UP000201461"/>
    </source>
</evidence>
<proteinExistence type="predicted"/>
<keyword evidence="1" id="KW-0812">Transmembrane</keyword>
<gene>
    <name evidence="2" type="ORF">VPFG_00099</name>
</gene>
<keyword evidence="3" id="KW-1185">Reference proteome</keyword>
<sequence length="71" mass="7780">MMFLTLYILIGALLTIAMGDRLDNNFKQISDGEASNTAIKIFSVFASPLLAVVVLIVYIVKFGMLIVKKAD</sequence>
<accession>R9TED0</accession>
<dbReference type="GeneID" id="15926552"/>
<evidence type="ECO:0000256" key="1">
    <source>
        <dbReference type="SAM" id="Phobius"/>
    </source>
</evidence>
<protein>
    <submittedName>
        <fullName evidence="2">Uncharacterized protein</fullName>
    </submittedName>
</protein>
<dbReference type="Proteomes" id="UP000201461">
    <property type="component" value="Segment"/>
</dbReference>
<evidence type="ECO:0000313" key="2">
    <source>
        <dbReference type="EMBL" id="AGN30101.1"/>
    </source>
</evidence>
<dbReference type="RefSeq" id="YP_008125250.1">
    <property type="nucleotide sequence ID" value="NC_021529.2"/>
</dbReference>
<name>R9TED0_9CAUD</name>